<dbReference type="PANTHER" id="PTHR34613:SF1">
    <property type="entry name" value="SLL6017 PROTEIN"/>
    <property type="match status" value="1"/>
</dbReference>
<evidence type="ECO:0000313" key="2">
    <source>
        <dbReference type="Proteomes" id="UP001500503"/>
    </source>
</evidence>
<accession>A0ABP8Q5N6</accession>
<dbReference type="Proteomes" id="UP001500503">
    <property type="component" value="Unassembled WGS sequence"/>
</dbReference>
<protein>
    <recommendedName>
        <fullName evidence="3">DUF4365 domain-containing protein</fullName>
    </recommendedName>
</protein>
<gene>
    <name evidence="1" type="ORF">GCM10023191_039030</name>
</gene>
<keyword evidence="2" id="KW-1185">Reference proteome</keyword>
<evidence type="ECO:0000313" key="1">
    <source>
        <dbReference type="EMBL" id="GAA4496663.1"/>
    </source>
</evidence>
<organism evidence="1 2">
    <name type="scientific">Actinoallomurus oryzae</name>
    <dbReference type="NCBI Taxonomy" id="502180"/>
    <lineage>
        <taxon>Bacteria</taxon>
        <taxon>Bacillati</taxon>
        <taxon>Actinomycetota</taxon>
        <taxon>Actinomycetes</taxon>
        <taxon>Streptosporangiales</taxon>
        <taxon>Thermomonosporaceae</taxon>
        <taxon>Actinoallomurus</taxon>
    </lineage>
</organism>
<sequence length="277" mass="30972">MFRSHPELAAEIVDRSLGISLPRYREARLRSETVTEDRLAELSADVVVEYWAAERNFAVIVEVQNDPDKDKPYSWPFYLMGLRYRLKCPVKLLVVCTSRRVAAWASRPIDLDHPGMTLRPIVLGPDQIPQVLEPDEAARSPELAVLSALAHGHREDAGKTLESLIDAYGVLDDDHRALYHDVVSAVLPRATRHYLETLMKLKNYEYQSDFARHYFSEGKAEGAVEAVAKTILMVLSARGVCVSADVRDRIVGCGDLAQLEAWAQRAGVVTTAAELFD</sequence>
<comment type="caution">
    <text evidence="1">The sequence shown here is derived from an EMBL/GenBank/DDBJ whole genome shotgun (WGS) entry which is preliminary data.</text>
</comment>
<evidence type="ECO:0008006" key="3">
    <source>
        <dbReference type="Google" id="ProtNLM"/>
    </source>
</evidence>
<dbReference type="EMBL" id="BAABHF010000022">
    <property type="protein sequence ID" value="GAA4496663.1"/>
    <property type="molecule type" value="Genomic_DNA"/>
</dbReference>
<name>A0ABP8Q5N6_9ACTN</name>
<proteinExistence type="predicted"/>
<dbReference type="PANTHER" id="PTHR34613">
    <property type="entry name" value="SLL0800 PROTEIN"/>
    <property type="match status" value="1"/>
</dbReference>
<reference evidence="2" key="1">
    <citation type="journal article" date="2019" name="Int. J. Syst. Evol. Microbiol.">
        <title>The Global Catalogue of Microorganisms (GCM) 10K type strain sequencing project: providing services to taxonomists for standard genome sequencing and annotation.</title>
        <authorList>
            <consortium name="The Broad Institute Genomics Platform"/>
            <consortium name="The Broad Institute Genome Sequencing Center for Infectious Disease"/>
            <person name="Wu L."/>
            <person name="Ma J."/>
        </authorList>
    </citation>
    <scope>NUCLEOTIDE SEQUENCE [LARGE SCALE GENOMIC DNA]</scope>
    <source>
        <strain evidence="2">JCM 17933</strain>
    </source>
</reference>